<dbReference type="KEGG" id="fal:FRAAL1403"/>
<evidence type="ECO:0000313" key="2">
    <source>
        <dbReference type="Proteomes" id="UP000000657"/>
    </source>
</evidence>
<name>Q0RQW1_FRAAA</name>
<accession>Q0RQW1</accession>
<organism evidence="1 2">
    <name type="scientific">Frankia alni (strain DSM 45986 / CECT 9034 / ACN14a)</name>
    <dbReference type="NCBI Taxonomy" id="326424"/>
    <lineage>
        <taxon>Bacteria</taxon>
        <taxon>Bacillati</taxon>
        <taxon>Actinomycetota</taxon>
        <taxon>Actinomycetes</taxon>
        <taxon>Frankiales</taxon>
        <taxon>Frankiaceae</taxon>
        <taxon>Frankia</taxon>
    </lineage>
</organism>
<dbReference type="AlphaFoldDB" id="Q0RQW1"/>
<proteinExistence type="predicted"/>
<gene>
    <name evidence="1" type="ordered locus">FRAAL1403</name>
</gene>
<keyword evidence="2" id="KW-1185">Reference proteome</keyword>
<sequence length="106" mass="10888">MVGPDGIVETSGVHAFDVIVTFTICFAPAAPEPPEPPESLPPQATAPVAITTAMALYATGARRTCAPKILVSAFGEMDTWCGCPRATVRARSCLTGLRCGPGLVTG</sequence>
<evidence type="ECO:0000313" key="1">
    <source>
        <dbReference type="EMBL" id="CAJ60062.1"/>
    </source>
</evidence>
<protein>
    <submittedName>
        <fullName evidence="1">Uncharacterized protein</fullName>
    </submittedName>
</protein>
<dbReference type="HOGENOM" id="CLU_2219238_0_0_11"/>
<dbReference type="EMBL" id="CT573213">
    <property type="protein sequence ID" value="CAJ60062.1"/>
    <property type="molecule type" value="Genomic_DNA"/>
</dbReference>
<dbReference type="Proteomes" id="UP000000657">
    <property type="component" value="Chromosome"/>
</dbReference>
<reference evidence="1 2" key="1">
    <citation type="journal article" date="2007" name="Genome Res.">
        <title>Genome characteristics of facultatively symbiotic Frankia sp. strains reflect host range and host plant biogeography.</title>
        <authorList>
            <person name="Normand P."/>
            <person name="Lapierre P."/>
            <person name="Tisa L.S."/>
            <person name="Gogarten J.P."/>
            <person name="Alloisio N."/>
            <person name="Bagnarol E."/>
            <person name="Bassi C.A."/>
            <person name="Berry A.M."/>
            <person name="Bickhart D.M."/>
            <person name="Choisne N."/>
            <person name="Couloux A."/>
            <person name="Cournoyer B."/>
            <person name="Cruveiller S."/>
            <person name="Daubin V."/>
            <person name="Demange N."/>
            <person name="Francino M.P."/>
            <person name="Goltsman E."/>
            <person name="Huang Y."/>
            <person name="Kopp O.R."/>
            <person name="Labarre L."/>
            <person name="Lapidus A."/>
            <person name="Lavire C."/>
            <person name="Marechal J."/>
            <person name="Martinez M."/>
            <person name="Mastronunzio J.E."/>
            <person name="Mullin B.C."/>
            <person name="Niemann J."/>
            <person name="Pujic P."/>
            <person name="Rawnsley T."/>
            <person name="Rouy Z."/>
            <person name="Schenowitz C."/>
            <person name="Sellstedt A."/>
            <person name="Tavares F."/>
            <person name="Tomkins J.P."/>
            <person name="Vallenet D."/>
            <person name="Valverde C."/>
            <person name="Wall L.G."/>
            <person name="Wang Y."/>
            <person name="Medigue C."/>
            <person name="Benson D.R."/>
        </authorList>
    </citation>
    <scope>NUCLEOTIDE SEQUENCE [LARGE SCALE GENOMIC DNA]</scope>
    <source>
        <strain evidence="2">DSM 45986 / CECT 9034 / ACN14a</strain>
    </source>
</reference>